<gene>
    <name evidence="2" type="ORF">JZO70_05525</name>
</gene>
<reference evidence="2 3" key="1">
    <citation type="submission" date="2021-03" db="EMBL/GenBank/DDBJ databases">
        <title>Enterococcal diversity collection.</title>
        <authorList>
            <person name="Gilmore M.S."/>
            <person name="Schwartzman J."/>
            <person name="Van Tyne D."/>
            <person name="Martin M."/>
            <person name="Earl A.M."/>
            <person name="Manson A.L."/>
            <person name="Straub T."/>
            <person name="Salamzade R."/>
            <person name="Saavedra J."/>
            <person name="Lebreton F."/>
            <person name="Prichula J."/>
            <person name="Schaufler K."/>
            <person name="Gaca A."/>
            <person name="Sgardioli B."/>
            <person name="Wagenaar J."/>
            <person name="Strong T."/>
        </authorList>
    </citation>
    <scope>NUCLEOTIDE SEQUENCE [LARGE SCALE GENOMIC DNA]</scope>
    <source>
        <strain evidence="2 3">669A</strain>
    </source>
</reference>
<evidence type="ECO:0000256" key="1">
    <source>
        <dbReference type="SAM" id="Phobius"/>
    </source>
</evidence>
<evidence type="ECO:0008006" key="4">
    <source>
        <dbReference type="Google" id="ProtNLM"/>
    </source>
</evidence>
<dbReference type="Proteomes" id="UP000664601">
    <property type="component" value="Unassembled WGS sequence"/>
</dbReference>
<feature type="transmembrane region" description="Helical" evidence="1">
    <location>
        <begin position="44"/>
        <end position="65"/>
    </location>
</feature>
<protein>
    <recommendedName>
        <fullName evidence="4">Lipoprotein</fullName>
    </recommendedName>
</protein>
<dbReference type="PROSITE" id="PS51257">
    <property type="entry name" value="PROKAR_LIPOPROTEIN"/>
    <property type="match status" value="1"/>
</dbReference>
<accession>A0ABS3L7J8</accession>
<keyword evidence="1" id="KW-0472">Membrane</keyword>
<evidence type="ECO:0000313" key="2">
    <source>
        <dbReference type="EMBL" id="MBO1305608.1"/>
    </source>
</evidence>
<keyword evidence="3" id="KW-1185">Reference proteome</keyword>
<keyword evidence="1" id="KW-1133">Transmembrane helix</keyword>
<keyword evidence="1" id="KW-0812">Transmembrane</keyword>
<comment type="caution">
    <text evidence="2">The sequence shown here is derived from an EMBL/GenBank/DDBJ whole genome shotgun (WGS) entry which is preliminary data.</text>
</comment>
<dbReference type="EMBL" id="JAFREM010000009">
    <property type="protein sequence ID" value="MBO1305608.1"/>
    <property type="molecule type" value="Genomic_DNA"/>
</dbReference>
<proteinExistence type="predicted"/>
<feature type="transmembrane region" description="Helical" evidence="1">
    <location>
        <begin position="131"/>
        <end position="154"/>
    </location>
</feature>
<name>A0ABS3L7J8_9ENTE</name>
<organism evidence="2 3">
    <name type="scientific">Candidatus Enterococcus moelleringii</name>
    <dbReference type="NCBI Taxonomy" id="2815325"/>
    <lineage>
        <taxon>Bacteria</taxon>
        <taxon>Bacillati</taxon>
        <taxon>Bacillota</taxon>
        <taxon>Bacilli</taxon>
        <taxon>Lactobacillales</taxon>
        <taxon>Enterococcaceae</taxon>
        <taxon>Enterococcus</taxon>
    </lineage>
</organism>
<feature type="transmembrane region" description="Helical" evidence="1">
    <location>
        <begin position="103"/>
        <end position="125"/>
    </location>
</feature>
<dbReference type="RefSeq" id="WP_207672552.1">
    <property type="nucleotide sequence ID" value="NZ_JAFREM010000009.1"/>
</dbReference>
<sequence>MRKVIFEQVGNTVLAILLTIAACQTAASAKYQFNAENFEFEFVFSSTWFMLIVGVILFSLARYFYAKKLGSQDGYNEKDAELSAEDEREKTVGLRAATTTYRVLIYFLGIALVLFLFFNVFLTSITLLRVVSILILGSSMVIAFVTYLVAWIVLDNKL</sequence>
<evidence type="ECO:0000313" key="3">
    <source>
        <dbReference type="Proteomes" id="UP000664601"/>
    </source>
</evidence>